<dbReference type="EMBL" id="AHHD01000239">
    <property type="protein sequence ID" value="EKG17502.1"/>
    <property type="molecule type" value="Genomic_DNA"/>
</dbReference>
<evidence type="ECO:0000256" key="1">
    <source>
        <dbReference type="SAM" id="SignalP"/>
    </source>
</evidence>
<dbReference type="VEuPathDB" id="FungiDB:MPH_05280"/>
<feature type="signal peptide" evidence="1">
    <location>
        <begin position="1"/>
        <end position="19"/>
    </location>
</feature>
<reference evidence="2 3" key="1">
    <citation type="journal article" date="2012" name="BMC Genomics">
        <title>Tools to kill: Genome of one of the most destructive plant pathogenic fungi Macrophomina phaseolina.</title>
        <authorList>
            <person name="Islam M.S."/>
            <person name="Haque M.S."/>
            <person name="Islam M.M."/>
            <person name="Emdad E.M."/>
            <person name="Halim A."/>
            <person name="Hossen Q.M.M."/>
            <person name="Hossain M.Z."/>
            <person name="Ahmed B."/>
            <person name="Rahim S."/>
            <person name="Rahman M.S."/>
            <person name="Alam M.M."/>
            <person name="Hou S."/>
            <person name="Wan X."/>
            <person name="Saito J.A."/>
            <person name="Alam M."/>
        </authorList>
    </citation>
    <scope>NUCLEOTIDE SEQUENCE [LARGE SCALE GENOMIC DNA]</scope>
    <source>
        <strain evidence="2 3">MS6</strain>
    </source>
</reference>
<sequence>MSPLSLYALVVVLLRCVSALPGSAPISSRSPGIRTVFEFANGTWVENLAVRRNGNLLVTLIDRPELYQVDPFNNTSILIHRFEDDDVVSLLGISEVSDDVFAIIAGNFSIENHSSEAKSYSIWQADFNQGGKCERTSEVEPIPQAEFLNGMTTLSYPNDTLLIADSGLGLVWRLNVRTREYEVVLEDETMKPVAGSIIALGINGIHVLGDYVYYVNAFQDLLCRVQIDTATGKAIGPYEIISRDVPGDDFTITPDGTSFVAENFENTVDKVYLNGTRQFVAGGQNSTLIPGPTSAAFGRTVSDRGTLYVTTAGGQGDPVNGYYTEGGKVVAIEIY</sequence>
<dbReference type="AlphaFoldDB" id="K2RXT0"/>
<dbReference type="PANTHER" id="PTHR42060">
    <property type="entry name" value="NHL REPEAT-CONTAINING PROTEIN-RELATED"/>
    <property type="match status" value="1"/>
</dbReference>
<accession>K2RXT0</accession>
<dbReference type="eggNOG" id="ENOG502S00D">
    <property type="taxonomic scope" value="Eukaryota"/>
</dbReference>
<protein>
    <submittedName>
        <fullName evidence="2">Six-bladed beta-propeller TolB-like protein</fullName>
    </submittedName>
</protein>
<dbReference type="OrthoDB" id="9977941at2759"/>
<comment type="caution">
    <text evidence="2">The sequence shown here is derived from an EMBL/GenBank/DDBJ whole genome shotgun (WGS) entry which is preliminary data.</text>
</comment>
<keyword evidence="1" id="KW-0732">Signal</keyword>
<evidence type="ECO:0000313" key="3">
    <source>
        <dbReference type="Proteomes" id="UP000007129"/>
    </source>
</evidence>
<dbReference type="HOGENOM" id="CLU_052989_1_0_1"/>
<proteinExistence type="predicted"/>
<dbReference type="PANTHER" id="PTHR42060:SF3">
    <property type="entry name" value="SMP-30_GLUCONOLACTONASE_LRE-LIKE REGION DOMAIN-CONTAINING PROTEIN"/>
    <property type="match status" value="1"/>
</dbReference>
<dbReference type="InterPro" id="IPR011042">
    <property type="entry name" value="6-blade_b-propeller_TolB-like"/>
</dbReference>
<gene>
    <name evidence="2" type="ORF">MPH_05280</name>
</gene>
<organism evidence="2 3">
    <name type="scientific">Macrophomina phaseolina (strain MS6)</name>
    <name type="common">Charcoal rot fungus</name>
    <dbReference type="NCBI Taxonomy" id="1126212"/>
    <lineage>
        <taxon>Eukaryota</taxon>
        <taxon>Fungi</taxon>
        <taxon>Dikarya</taxon>
        <taxon>Ascomycota</taxon>
        <taxon>Pezizomycotina</taxon>
        <taxon>Dothideomycetes</taxon>
        <taxon>Dothideomycetes incertae sedis</taxon>
        <taxon>Botryosphaeriales</taxon>
        <taxon>Botryosphaeriaceae</taxon>
        <taxon>Macrophomina</taxon>
    </lineage>
</organism>
<dbReference type="Gene3D" id="2.120.10.30">
    <property type="entry name" value="TolB, C-terminal domain"/>
    <property type="match status" value="1"/>
</dbReference>
<dbReference type="SUPFAM" id="SSF63829">
    <property type="entry name" value="Calcium-dependent phosphotriesterase"/>
    <property type="match status" value="1"/>
</dbReference>
<dbReference type="InParanoid" id="K2RXT0"/>
<name>K2RXT0_MACPH</name>
<dbReference type="STRING" id="1126212.K2RXT0"/>
<dbReference type="Proteomes" id="UP000007129">
    <property type="component" value="Unassembled WGS sequence"/>
</dbReference>
<feature type="chain" id="PRO_5003864367" evidence="1">
    <location>
        <begin position="20"/>
        <end position="335"/>
    </location>
</feature>
<evidence type="ECO:0000313" key="2">
    <source>
        <dbReference type="EMBL" id="EKG17502.1"/>
    </source>
</evidence>
<dbReference type="InterPro" id="IPR052998">
    <property type="entry name" value="Hetero-Diels-Alderase-like"/>
</dbReference>